<feature type="region of interest" description="Disordered" evidence="1">
    <location>
        <begin position="141"/>
        <end position="232"/>
    </location>
</feature>
<dbReference type="InterPro" id="IPR001623">
    <property type="entry name" value="DnaJ_domain"/>
</dbReference>
<dbReference type="PROSITE" id="PS50076">
    <property type="entry name" value="DNAJ_2"/>
    <property type="match status" value="1"/>
</dbReference>
<feature type="region of interest" description="Disordered" evidence="1">
    <location>
        <begin position="82"/>
        <end position="109"/>
    </location>
</feature>
<sequence>MATPYQILNVHPRATHEQIRVAYLDQACQNHPSKQVPDQHPAIQQARFRRAAEAYTLIGNDSRRKLSDLALAITEKGQVPSSSLVVQQSSRARHRSSSEATGADAHSIRDRLPPGLRALILELDPIKVFNRVLVELDRERQLASTEERLSQSCDRELDEGHRYQSSARRPVSPERHRTSLENYKASYEQQRTSPENHRSLHEQHHPRPNSILSGSSCGRPSPRSSTCSSSRRRVSFTDQTILTDELKQIRQAFSDQSLYDDHDQSLSTSAPSQTYLSLPCQRNTEDEYPWSSLTFDDPRELGRAEGDLANLCAFLNELDRHGSFDERMARALYEGGVRRKETLLAMSREEVIIFLNKLRDRLTTFQEATLPARLERWKAENRILLN</sequence>
<organism evidence="3 4">
    <name type="scientific">Cronartium quercuum f. sp. fusiforme G11</name>
    <dbReference type="NCBI Taxonomy" id="708437"/>
    <lineage>
        <taxon>Eukaryota</taxon>
        <taxon>Fungi</taxon>
        <taxon>Dikarya</taxon>
        <taxon>Basidiomycota</taxon>
        <taxon>Pucciniomycotina</taxon>
        <taxon>Pucciniomycetes</taxon>
        <taxon>Pucciniales</taxon>
        <taxon>Coleosporiaceae</taxon>
        <taxon>Cronartium</taxon>
    </lineage>
</organism>
<dbReference type="PRINTS" id="PR00625">
    <property type="entry name" value="JDOMAIN"/>
</dbReference>
<dbReference type="SUPFAM" id="SSF46565">
    <property type="entry name" value="Chaperone J-domain"/>
    <property type="match status" value="1"/>
</dbReference>
<dbReference type="Pfam" id="PF00226">
    <property type="entry name" value="DnaJ"/>
    <property type="match status" value="1"/>
</dbReference>
<dbReference type="SMART" id="SM00271">
    <property type="entry name" value="DnaJ"/>
    <property type="match status" value="1"/>
</dbReference>
<gene>
    <name evidence="3" type="ORF">CROQUDRAFT_129890</name>
</gene>
<comment type="caution">
    <text evidence="3">The sequence shown here is derived from an EMBL/GenBank/DDBJ whole genome shotgun (WGS) entry which is preliminary data.</text>
</comment>
<evidence type="ECO:0000259" key="2">
    <source>
        <dbReference type="PROSITE" id="PS50076"/>
    </source>
</evidence>
<dbReference type="AlphaFoldDB" id="A0A9P6NYL4"/>
<evidence type="ECO:0000256" key="1">
    <source>
        <dbReference type="SAM" id="MobiDB-lite"/>
    </source>
</evidence>
<evidence type="ECO:0000313" key="4">
    <source>
        <dbReference type="Proteomes" id="UP000886653"/>
    </source>
</evidence>
<reference evidence="3" key="1">
    <citation type="submission" date="2013-11" db="EMBL/GenBank/DDBJ databases">
        <title>Genome sequence of the fusiform rust pathogen reveals effectors for host alternation and coevolution with pine.</title>
        <authorList>
            <consortium name="DOE Joint Genome Institute"/>
            <person name="Smith K."/>
            <person name="Pendleton A."/>
            <person name="Kubisiak T."/>
            <person name="Anderson C."/>
            <person name="Salamov A."/>
            <person name="Aerts A."/>
            <person name="Riley R."/>
            <person name="Clum A."/>
            <person name="Lindquist E."/>
            <person name="Ence D."/>
            <person name="Campbell M."/>
            <person name="Kronenberg Z."/>
            <person name="Feau N."/>
            <person name="Dhillon B."/>
            <person name="Hamelin R."/>
            <person name="Burleigh J."/>
            <person name="Smith J."/>
            <person name="Yandell M."/>
            <person name="Nelson C."/>
            <person name="Grigoriev I."/>
            <person name="Davis J."/>
        </authorList>
    </citation>
    <scope>NUCLEOTIDE SEQUENCE</scope>
    <source>
        <strain evidence="3">G11</strain>
    </source>
</reference>
<dbReference type="Proteomes" id="UP000886653">
    <property type="component" value="Unassembled WGS sequence"/>
</dbReference>
<feature type="compositionally biased region" description="Low complexity" evidence="1">
    <location>
        <begin position="213"/>
        <end position="229"/>
    </location>
</feature>
<protein>
    <recommendedName>
        <fullName evidence="2">J domain-containing protein</fullName>
    </recommendedName>
</protein>
<feature type="compositionally biased region" description="Basic and acidic residues" evidence="1">
    <location>
        <begin position="141"/>
        <end position="162"/>
    </location>
</feature>
<name>A0A9P6NYL4_9BASI</name>
<dbReference type="OrthoDB" id="10250354at2759"/>
<keyword evidence="4" id="KW-1185">Reference proteome</keyword>
<feature type="domain" description="J" evidence="2">
    <location>
        <begin position="3"/>
        <end position="71"/>
    </location>
</feature>
<dbReference type="EMBL" id="MU167211">
    <property type="protein sequence ID" value="KAG0151790.1"/>
    <property type="molecule type" value="Genomic_DNA"/>
</dbReference>
<feature type="compositionally biased region" description="Basic and acidic residues" evidence="1">
    <location>
        <begin position="194"/>
        <end position="205"/>
    </location>
</feature>
<accession>A0A9P6NYL4</accession>
<proteinExistence type="predicted"/>
<dbReference type="Gene3D" id="1.10.287.110">
    <property type="entry name" value="DnaJ domain"/>
    <property type="match status" value="1"/>
</dbReference>
<dbReference type="InterPro" id="IPR036869">
    <property type="entry name" value="J_dom_sf"/>
</dbReference>
<evidence type="ECO:0000313" key="3">
    <source>
        <dbReference type="EMBL" id="KAG0151790.1"/>
    </source>
</evidence>
<dbReference type="CDD" id="cd06257">
    <property type="entry name" value="DnaJ"/>
    <property type="match status" value="1"/>
</dbReference>